<evidence type="ECO:0000256" key="4">
    <source>
        <dbReference type="ARBA" id="ARBA00023274"/>
    </source>
</evidence>
<keyword evidence="4 6" id="KW-0687">Ribonucleoprotein</keyword>
<dbReference type="GO" id="GO:0019843">
    <property type="term" value="F:rRNA binding"/>
    <property type="evidence" value="ECO:0007669"/>
    <property type="project" value="UniProtKB-UniRule"/>
</dbReference>
<comment type="caution">
    <text evidence="8">The sequence shown here is derived from an EMBL/GenBank/DDBJ whole genome shotgun (WGS) entry which is preliminary data.</text>
</comment>
<accession>E6LF30</accession>
<dbReference type="STRING" id="888064.HMPREF9088_0944"/>
<comment type="similarity">
    <text evidence="1 6">Belongs to the universal ribosomal protein uS14 family.</text>
</comment>
<dbReference type="GO" id="GO:0003735">
    <property type="term" value="F:structural constituent of ribosome"/>
    <property type="evidence" value="ECO:0007669"/>
    <property type="project" value="InterPro"/>
</dbReference>
<evidence type="ECO:0000256" key="2">
    <source>
        <dbReference type="ARBA" id="ARBA00022730"/>
    </source>
</evidence>
<comment type="function">
    <text evidence="6">Binds 16S rRNA, required for the assembly of 30S particles and may also be responsible for determining the conformation of the 16S rRNA at the A site.</text>
</comment>
<dbReference type="Proteomes" id="UP000010296">
    <property type="component" value="Unassembled WGS sequence"/>
</dbReference>
<gene>
    <name evidence="6 8" type="primary">rpsN</name>
    <name evidence="8" type="ORF">HMPREF9088_0944</name>
</gene>
<dbReference type="Gene3D" id="4.10.830.10">
    <property type="entry name" value="30s Ribosomal Protein S14, Chain N"/>
    <property type="match status" value="1"/>
</dbReference>
<dbReference type="HOGENOM" id="CLU_139869_0_0_9"/>
<evidence type="ECO:0000256" key="7">
    <source>
        <dbReference type="SAM" id="MobiDB-lite"/>
    </source>
</evidence>
<dbReference type="GO" id="GO:0015935">
    <property type="term" value="C:small ribosomal subunit"/>
    <property type="evidence" value="ECO:0007669"/>
    <property type="project" value="TreeGrafter"/>
</dbReference>
<protein>
    <recommendedName>
        <fullName evidence="5 6">Small ribosomal subunit protein uS14</fullName>
    </recommendedName>
</protein>
<dbReference type="PATRIC" id="fig|888064.11.peg.2220"/>
<keyword evidence="9" id="KW-1185">Reference proteome</keyword>
<evidence type="ECO:0000256" key="3">
    <source>
        <dbReference type="ARBA" id="ARBA00022980"/>
    </source>
</evidence>
<dbReference type="AlphaFoldDB" id="E6LF30"/>
<dbReference type="eggNOG" id="COG0199">
    <property type="taxonomic scope" value="Bacteria"/>
</dbReference>
<dbReference type="EMBL" id="AEPV01000035">
    <property type="protein sequence ID" value="EFU74203.1"/>
    <property type="molecule type" value="Genomic_DNA"/>
</dbReference>
<keyword evidence="3 6" id="KW-0689">Ribosomal protein</keyword>
<evidence type="ECO:0000313" key="8">
    <source>
        <dbReference type="EMBL" id="EFU74203.1"/>
    </source>
</evidence>
<evidence type="ECO:0000256" key="1">
    <source>
        <dbReference type="ARBA" id="ARBA00009083"/>
    </source>
</evidence>
<dbReference type="InterPro" id="IPR001209">
    <property type="entry name" value="Ribosomal_uS14"/>
</dbReference>
<dbReference type="InterPro" id="IPR043140">
    <property type="entry name" value="Ribosomal_uS14_sf"/>
</dbReference>
<evidence type="ECO:0000256" key="5">
    <source>
        <dbReference type="ARBA" id="ARBA00035167"/>
    </source>
</evidence>
<evidence type="ECO:0000313" key="9">
    <source>
        <dbReference type="Proteomes" id="UP000010296"/>
    </source>
</evidence>
<dbReference type="NCBIfam" id="NF006477">
    <property type="entry name" value="PRK08881.1"/>
    <property type="match status" value="1"/>
</dbReference>
<feature type="compositionally biased region" description="Basic and acidic residues" evidence="7">
    <location>
        <begin position="61"/>
        <end position="70"/>
    </location>
</feature>
<dbReference type="Pfam" id="PF00253">
    <property type="entry name" value="Ribosomal_S14"/>
    <property type="match status" value="1"/>
</dbReference>
<dbReference type="HAMAP" id="MF_00537">
    <property type="entry name" value="Ribosomal_uS14_1"/>
    <property type="match status" value="1"/>
</dbReference>
<dbReference type="GO" id="GO:0005737">
    <property type="term" value="C:cytoplasm"/>
    <property type="evidence" value="ECO:0007669"/>
    <property type="project" value="UniProtKB-ARBA"/>
</dbReference>
<feature type="region of interest" description="Disordered" evidence="7">
    <location>
        <begin position="52"/>
        <end position="72"/>
    </location>
</feature>
<keyword evidence="2 6" id="KW-0699">rRNA-binding</keyword>
<organism evidence="8 9">
    <name type="scientific">Enterococcus italicus (strain DSM 15952 / CCUG 50447 / LMG 22039 / TP 1.5)</name>
    <dbReference type="NCBI Taxonomy" id="888064"/>
    <lineage>
        <taxon>Bacteria</taxon>
        <taxon>Bacillati</taxon>
        <taxon>Bacillota</taxon>
        <taxon>Bacilli</taxon>
        <taxon>Lactobacillales</taxon>
        <taxon>Enterococcaceae</taxon>
        <taxon>Enterococcus</taxon>
    </lineage>
</organism>
<dbReference type="PANTHER" id="PTHR19836">
    <property type="entry name" value="30S RIBOSOMAL PROTEIN S14"/>
    <property type="match status" value="1"/>
</dbReference>
<proteinExistence type="inferred from homology"/>
<evidence type="ECO:0000256" key="6">
    <source>
        <dbReference type="HAMAP-Rule" id="MF_00537"/>
    </source>
</evidence>
<reference evidence="8 9" key="1">
    <citation type="submission" date="2010-12" db="EMBL/GenBank/DDBJ databases">
        <authorList>
            <person name="Muzny D."/>
            <person name="Qin X."/>
            <person name="Deng J."/>
            <person name="Jiang H."/>
            <person name="Liu Y."/>
            <person name="Qu J."/>
            <person name="Song X.-Z."/>
            <person name="Zhang L."/>
            <person name="Thornton R."/>
            <person name="Coyle M."/>
            <person name="Francisco L."/>
            <person name="Jackson L."/>
            <person name="Javaid M."/>
            <person name="Korchina V."/>
            <person name="Kovar C."/>
            <person name="Mata R."/>
            <person name="Mathew T."/>
            <person name="Ngo R."/>
            <person name="Nguyen L."/>
            <person name="Nguyen N."/>
            <person name="Okwuonu G."/>
            <person name="Ongeri F."/>
            <person name="Pham C."/>
            <person name="Simmons D."/>
            <person name="Wilczek-Boney K."/>
            <person name="Hale W."/>
            <person name="Jakkamsetti A."/>
            <person name="Pham P."/>
            <person name="Ruth R."/>
            <person name="San Lucas F."/>
            <person name="Warren J."/>
            <person name="Zhang J."/>
            <person name="Zhao Z."/>
            <person name="Zhou C."/>
            <person name="Zhu D."/>
            <person name="Lee S."/>
            <person name="Bess C."/>
            <person name="Blankenburg K."/>
            <person name="Forbes L."/>
            <person name="Fu Q."/>
            <person name="Gubbala S."/>
            <person name="Hirani K."/>
            <person name="Jayaseelan J.C."/>
            <person name="Lara F."/>
            <person name="Munidasa M."/>
            <person name="Palculict T."/>
            <person name="Patil S."/>
            <person name="Pu L.-L."/>
            <person name="Saada N."/>
            <person name="Tang L."/>
            <person name="Weissenberger G."/>
            <person name="Zhu Y."/>
            <person name="Hemphill L."/>
            <person name="Shang Y."/>
            <person name="Youmans B."/>
            <person name="Ayvaz T."/>
            <person name="Ross M."/>
            <person name="Santibanez J."/>
            <person name="Aqrawi P."/>
            <person name="Gross S."/>
            <person name="Joshi V."/>
            <person name="Fowler G."/>
            <person name="Nazareth L."/>
            <person name="Reid J."/>
            <person name="Worley K."/>
            <person name="Petrosino J."/>
            <person name="Highlander S."/>
            <person name="Gibbs R."/>
        </authorList>
    </citation>
    <scope>NUCLEOTIDE SEQUENCE [LARGE SCALE GENOMIC DNA]</scope>
    <source>
        <strain evidence="9">DSM 15952 / CCUG 50447 / LMG 22039 / TP 1.5</strain>
    </source>
</reference>
<dbReference type="PANTHER" id="PTHR19836:SF19">
    <property type="entry name" value="SMALL RIBOSOMAL SUBUNIT PROTEIN US14M"/>
    <property type="match status" value="1"/>
</dbReference>
<dbReference type="SUPFAM" id="SSF57716">
    <property type="entry name" value="Glucocorticoid receptor-like (DNA-binding domain)"/>
    <property type="match status" value="1"/>
</dbReference>
<dbReference type="GO" id="GO:0006412">
    <property type="term" value="P:translation"/>
    <property type="evidence" value="ECO:0007669"/>
    <property type="project" value="UniProtKB-UniRule"/>
</dbReference>
<keyword evidence="6" id="KW-0694">RNA-binding</keyword>
<name>E6LF30_ENTI1</name>
<comment type="subunit">
    <text evidence="6">Part of the 30S ribosomal subunit. Contacts proteins S3 and S10.</text>
</comment>
<dbReference type="InterPro" id="IPR023036">
    <property type="entry name" value="Ribosomal_uS14_bac/plastid"/>
</dbReference>
<sequence>MDKTKQMKGVSFIAKRSKQVKVTKQQQMIAKYADLRAQLKETKDYEGLRRLPRSANPNRYRNRDPLDGRPRGYMRKFGLSRIHFRELALQGKIPGVKKASW</sequence>